<evidence type="ECO:0000313" key="8">
    <source>
        <dbReference type="EMBL" id="RSX55714.1"/>
    </source>
</evidence>
<dbReference type="InterPro" id="IPR050644">
    <property type="entry name" value="PG_Glycine_Bridge_Synth"/>
</dbReference>
<keyword evidence="9" id="KW-1185">Reference proteome</keyword>
<keyword evidence="4" id="KW-0573">Peptidoglycan synthesis</keyword>
<dbReference type="GO" id="GO:0071555">
    <property type="term" value="P:cell wall organization"/>
    <property type="evidence" value="ECO:0007669"/>
    <property type="project" value="UniProtKB-KW"/>
</dbReference>
<comment type="caution">
    <text evidence="8">The sequence shown here is derived from an EMBL/GenBank/DDBJ whole genome shotgun (WGS) entry which is preliminary data.</text>
</comment>
<evidence type="ECO:0000256" key="5">
    <source>
        <dbReference type="ARBA" id="ARBA00023315"/>
    </source>
</evidence>
<evidence type="ECO:0000259" key="7">
    <source>
        <dbReference type="Pfam" id="PF13480"/>
    </source>
</evidence>
<dbReference type="Gene3D" id="3.40.630.30">
    <property type="match status" value="1"/>
</dbReference>
<dbReference type="GO" id="GO:0009252">
    <property type="term" value="P:peptidoglycan biosynthetic process"/>
    <property type="evidence" value="ECO:0007669"/>
    <property type="project" value="UniProtKB-KW"/>
</dbReference>
<comment type="similarity">
    <text evidence="1">Belongs to the FemABX family.</text>
</comment>
<evidence type="ECO:0000256" key="2">
    <source>
        <dbReference type="ARBA" id="ARBA00022679"/>
    </source>
</evidence>
<dbReference type="EMBL" id="QXGM01000001">
    <property type="protein sequence ID" value="RSX55714.1"/>
    <property type="molecule type" value="Genomic_DNA"/>
</dbReference>
<evidence type="ECO:0000256" key="6">
    <source>
        <dbReference type="ARBA" id="ARBA00023316"/>
    </source>
</evidence>
<evidence type="ECO:0000256" key="1">
    <source>
        <dbReference type="ARBA" id="ARBA00009943"/>
    </source>
</evidence>
<dbReference type="Proteomes" id="UP000287609">
    <property type="component" value="Unassembled WGS sequence"/>
</dbReference>
<keyword evidence="5" id="KW-0012">Acyltransferase</keyword>
<proteinExistence type="inferred from homology"/>
<keyword evidence="3" id="KW-0133">Cell shape</keyword>
<dbReference type="SUPFAM" id="SSF55729">
    <property type="entry name" value="Acyl-CoA N-acyltransferases (Nat)"/>
    <property type="match status" value="1"/>
</dbReference>
<dbReference type="InterPro" id="IPR016181">
    <property type="entry name" value="Acyl_CoA_acyltransferase"/>
</dbReference>
<dbReference type="InterPro" id="IPR003447">
    <property type="entry name" value="FEMABX"/>
</dbReference>
<gene>
    <name evidence="8" type="ORF">D2E26_0277</name>
</gene>
<keyword evidence="2" id="KW-0808">Transferase</keyword>
<organism evidence="8 9">
    <name type="scientific">Bifidobacterium dolichotidis</name>
    <dbReference type="NCBI Taxonomy" id="2306976"/>
    <lineage>
        <taxon>Bacteria</taxon>
        <taxon>Bacillati</taxon>
        <taxon>Actinomycetota</taxon>
        <taxon>Actinomycetes</taxon>
        <taxon>Bifidobacteriales</taxon>
        <taxon>Bifidobacteriaceae</taxon>
        <taxon>Bifidobacterium</taxon>
    </lineage>
</organism>
<accession>A0A430FS60</accession>
<protein>
    <submittedName>
        <fullName evidence="8">Cell wall biosynthesis-associated protein</fullName>
    </submittedName>
</protein>
<name>A0A430FS60_9BIFI</name>
<sequence>MIIERVPAATMEQEAQNLGLDLPIEQTAVWADYQSEVPGRTPWGSLLVRDSEQEGKIVAVISLIRMDTHGYSYLRAGHGPVWQEKPTQQQEQQFIDALVKFVRTNDRHIAFLRIDTWYDHANVKPVLSTVPYSETVVVDLTGTEDDILSRMKKRGRRDVRKAMRESPAEIQNETAQALADFTEYYKVMVDTAQRDGFAPAPMSDYIDMLTKLGKNARLYAARVNGEVHGWTIITTHGKSAVYYYACMASDARGEFIPDKMLLHAMLDLNSEGFTKFDLMGIGNDFAPSLKSLNGFKTKFAKDTTVVAAGHDIPLHKCLYSMLTMMKSVRDKLRSLKHHEK</sequence>
<dbReference type="PANTHER" id="PTHR36174:SF1">
    <property type="entry name" value="LIPID II:GLYCINE GLYCYLTRANSFERASE"/>
    <property type="match status" value="1"/>
</dbReference>
<feature type="domain" description="BioF2-like acetyltransferase" evidence="7">
    <location>
        <begin position="154"/>
        <end position="284"/>
    </location>
</feature>
<evidence type="ECO:0000256" key="4">
    <source>
        <dbReference type="ARBA" id="ARBA00022984"/>
    </source>
</evidence>
<dbReference type="InterPro" id="IPR038740">
    <property type="entry name" value="BioF2-like_GNAT_dom"/>
</dbReference>
<dbReference type="Pfam" id="PF13480">
    <property type="entry name" value="Acetyltransf_6"/>
    <property type="match status" value="1"/>
</dbReference>
<dbReference type="GO" id="GO:0008360">
    <property type="term" value="P:regulation of cell shape"/>
    <property type="evidence" value="ECO:0007669"/>
    <property type="project" value="UniProtKB-KW"/>
</dbReference>
<dbReference type="PANTHER" id="PTHR36174">
    <property type="entry name" value="LIPID II:GLYCINE GLYCYLTRANSFERASE"/>
    <property type="match status" value="1"/>
</dbReference>
<evidence type="ECO:0000313" key="9">
    <source>
        <dbReference type="Proteomes" id="UP000287609"/>
    </source>
</evidence>
<evidence type="ECO:0000256" key="3">
    <source>
        <dbReference type="ARBA" id="ARBA00022960"/>
    </source>
</evidence>
<dbReference type="AlphaFoldDB" id="A0A430FS60"/>
<keyword evidence="6" id="KW-0961">Cell wall biogenesis/degradation</keyword>
<dbReference type="PROSITE" id="PS51191">
    <property type="entry name" value="FEMABX"/>
    <property type="match status" value="1"/>
</dbReference>
<reference evidence="8 9" key="1">
    <citation type="submission" date="2018-09" db="EMBL/GenBank/DDBJ databases">
        <title>Characterization of the phylogenetic diversity of five novel species belonging to the genus Bifidobacterium.</title>
        <authorList>
            <person name="Lugli G.A."/>
            <person name="Duranti S."/>
            <person name="Milani C."/>
        </authorList>
    </citation>
    <scope>NUCLEOTIDE SEQUENCE [LARGE SCALE GENOMIC DNA]</scope>
    <source>
        <strain evidence="8 9">2036B</strain>
    </source>
</reference>
<dbReference type="GO" id="GO:0016755">
    <property type="term" value="F:aminoacyltransferase activity"/>
    <property type="evidence" value="ECO:0007669"/>
    <property type="project" value="InterPro"/>
</dbReference>